<proteinExistence type="predicted"/>
<name>A0A1T5GHP2_9SPHI</name>
<protein>
    <submittedName>
        <fullName evidence="1">Uncharacterized protein</fullName>
    </submittedName>
</protein>
<evidence type="ECO:0000313" key="1">
    <source>
        <dbReference type="EMBL" id="SKC07962.1"/>
    </source>
</evidence>
<dbReference type="OrthoDB" id="1443922at2"/>
<gene>
    <name evidence="1" type="ORF">SAMN05660841_04077</name>
</gene>
<dbReference type="RefSeq" id="WP_079645716.1">
    <property type="nucleotide sequence ID" value="NZ_FUZF01000026.1"/>
</dbReference>
<dbReference type="EMBL" id="FUZF01000026">
    <property type="protein sequence ID" value="SKC07962.1"/>
    <property type="molecule type" value="Genomic_DNA"/>
</dbReference>
<evidence type="ECO:0000313" key="2">
    <source>
        <dbReference type="Proteomes" id="UP000190150"/>
    </source>
</evidence>
<reference evidence="2" key="1">
    <citation type="submission" date="2017-02" db="EMBL/GenBank/DDBJ databases">
        <authorList>
            <person name="Varghese N."/>
            <person name="Submissions S."/>
        </authorList>
    </citation>
    <scope>NUCLEOTIDE SEQUENCE [LARGE SCALE GENOMIC DNA]</scope>
    <source>
        <strain evidence="2">DSM 24091</strain>
    </source>
</reference>
<organism evidence="1 2">
    <name type="scientific">Sphingobacterium nematocida</name>
    <dbReference type="NCBI Taxonomy" id="1513896"/>
    <lineage>
        <taxon>Bacteria</taxon>
        <taxon>Pseudomonadati</taxon>
        <taxon>Bacteroidota</taxon>
        <taxon>Sphingobacteriia</taxon>
        <taxon>Sphingobacteriales</taxon>
        <taxon>Sphingobacteriaceae</taxon>
        <taxon>Sphingobacterium</taxon>
    </lineage>
</organism>
<sequence>MPFNELDGKITEAINCFKQKLNSIDFDKANLIEFTLSDKLKDEFQNISKGRGLYFFEMQIPTSGNYIRSVVNNNFRNFNEIWRHESVFHMWSPGVKKRRCDVANKKMDSYLNGEWIPFYLGKSECLFDRINQHVFQDQNQRTFGMKLHSRENIYGLKFRVSTLEVNAQNHYKMILPYLETHFRNKLNPIIGQ</sequence>
<dbReference type="STRING" id="1513896.SAMN05660841_04077"/>
<dbReference type="Proteomes" id="UP000190150">
    <property type="component" value="Unassembled WGS sequence"/>
</dbReference>
<accession>A0A1T5GHP2</accession>
<keyword evidence="2" id="KW-1185">Reference proteome</keyword>
<dbReference type="AlphaFoldDB" id="A0A1T5GHP2"/>